<reference evidence="2" key="2">
    <citation type="submission" date="2020-07" db="EMBL/GenBank/DDBJ databases">
        <authorList>
            <person name="Vera ALvarez R."/>
            <person name="Arias-Moreno D.M."/>
            <person name="Jimenez-Jacinto V."/>
            <person name="Jimenez-Bremont J.F."/>
            <person name="Swaminathan K."/>
            <person name="Moose S.P."/>
            <person name="Guerrero-Gonzalez M.L."/>
            <person name="Marino-Ramirez L."/>
            <person name="Landsman D."/>
            <person name="Rodriguez-Kessler M."/>
            <person name="Delgado-Sanchez P."/>
        </authorList>
    </citation>
    <scope>NUCLEOTIDE SEQUENCE</scope>
    <source>
        <tissue evidence="2">Cladode</tissue>
    </source>
</reference>
<protein>
    <submittedName>
        <fullName evidence="2">Uncharacterized protein</fullName>
    </submittedName>
</protein>
<dbReference type="AlphaFoldDB" id="A0A7C9CL40"/>
<accession>A0A7C9CL40</accession>
<evidence type="ECO:0000313" key="2">
    <source>
        <dbReference type="EMBL" id="MBA4617228.1"/>
    </source>
</evidence>
<name>A0A7C9CL40_OPUST</name>
<evidence type="ECO:0000256" key="1">
    <source>
        <dbReference type="SAM" id="SignalP"/>
    </source>
</evidence>
<feature type="chain" id="PRO_5027575439" evidence="1">
    <location>
        <begin position="24"/>
        <end position="109"/>
    </location>
</feature>
<feature type="signal peptide" evidence="1">
    <location>
        <begin position="1"/>
        <end position="23"/>
    </location>
</feature>
<keyword evidence="1" id="KW-0732">Signal</keyword>
<proteinExistence type="predicted"/>
<sequence>MDVILQSCPILAMFFSLVNPVLSTSTHFNLFQSISTHTTKNFQSFSTLPIQPISTNLYQSPSKFNPILLHFKQLQPPSTFFNSFQPTSTHQHKEILASTIFNPRLSIST</sequence>
<organism evidence="2">
    <name type="scientific">Opuntia streptacantha</name>
    <name type="common">Prickly pear cactus</name>
    <name type="synonym">Opuntia cardona</name>
    <dbReference type="NCBI Taxonomy" id="393608"/>
    <lineage>
        <taxon>Eukaryota</taxon>
        <taxon>Viridiplantae</taxon>
        <taxon>Streptophyta</taxon>
        <taxon>Embryophyta</taxon>
        <taxon>Tracheophyta</taxon>
        <taxon>Spermatophyta</taxon>
        <taxon>Magnoliopsida</taxon>
        <taxon>eudicotyledons</taxon>
        <taxon>Gunneridae</taxon>
        <taxon>Pentapetalae</taxon>
        <taxon>Caryophyllales</taxon>
        <taxon>Cactineae</taxon>
        <taxon>Cactaceae</taxon>
        <taxon>Opuntioideae</taxon>
        <taxon>Opuntia</taxon>
    </lineage>
</organism>
<dbReference type="EMBL" id="GISG01015384">
    <property type="protein sequence ID" value="MBA4617228.1"/>
    <property type="molecule type" value="Transcribed_RNA"/>
</dbReference>
<reference evidence="2" key="1">
    <citation type="journal article" date="2013" name="J. Plant Res.">
        <title>Effect of fungi and light on seed germination of three Opuntia species from semiarid lands of central Mexico.</title>
        <authorList>
            <person name="Delgado-Sanchez P."/>
            <person name="Jimenez-Bremont J.F."/>
            <person name="Guerrero-Gonzalez Mde L."/>
            <person name="Flores J."/>
        </authorList>
    </citation>
    <scope>NUCLEOTIDE SEQUENCE</scope>
    <source>
        <tissue evidence="2">Cladode</tissue>
    </source>
</reference>